<dbReference type="Proteomes" id="UP000622604">
    <property type="component" value="Unassembled WGS sequence"/>
</dbReference>
<feature type="chain" id="PRO_5034184160" description="DUF4402 domain-containing protein" evidence="1">
    <location>
        <begin position="24"/>
        <end position="199"/>
    </location>
</feature>
<reference evidence="2" key="1">
    <citation type="journal article" date="2014" name="Int. J. Syst. Evol. Microbiol.">
        <title>Complete genome sequence of Corynebacterium casei LMG S-19264T (=DSM 44701T), isolated from a smear-ripened cheese.</title>
        <authorList>
            <consortium name="US DOE Joint Genome Institute (JGI-PGF)"/>
            <person name="Walter F."/>
            <person name="Albersmeier A."/>
            <person name="Kalinowski J."/>
            <person name="Ruckert C."/>
        </authorList>
    </citation>
    <scope>NUCLEOTIDE SEQUENCE</scope>
    <source>
        <strain evidence="2">KCTC 32337</strain>
    </source>
</reference>
<dbReference type="RefSeq" id="WP_008305014.1">
    <property type="nucleotide sequence ID" value="NZ_BMZC01000006.1"/>
</dbReference>
<protein>
    <recommendedName>
        <fullName evidence="4">DUF4402 domain-containing protein</fullName>
    </recommendedName>
</protein>
<accession>A0A8H9ID43</accession>
<comment type="caution">
    <text evidence="2">The sequence shown here is derived from an EMBL/GenBank/DDBJ whole genome shotgun (WGS) entry which is preliminary data.</text>
</comment>
<organism evidence="2 3">
    <name type="scientific">Paraglaciecola chathamensis</name>
    <dbReference type="NCBI Taxonomy" id="368405"/>
    <lineage>
        <taxon>Bacteria</taxon>
        <taxon>Pseudomonadati</taxon>
        <taxon>Pseudomonadota</taxon>
        <taxon>Gammaproteobacteria</taxon>
        <taxon>Alteromonadales</taxon>
        <taxon>Alteromonadaceae</taxon>
        <taxon>Paraglaciecola</taxon>
    </lineage>
</organism>
<evidence type="ECO:0000256" key="1">
    <source>
        <dbReference type="SAM" id="SignalP"/>
    </source>
</evidence>
<evidence type="ECO:0008006" key="4">
    <source>
        <dbReference type="Google" id="ProtNLM"/>
    </source>
</evidence>
<reference evidence="2" key="2">
    <citation type="submission" date="2020-09" db="EMBL/GenBank/DDBJ databases">
        <authorList>
            <person name="Sun Q."/>
            <person name="Kim S."/>
        </authorList>
    </citation>
    <scope>NUCLEOTIDE SEQUENCE</scope>
    <source>
        <strain evidence="2">KCTC 32337</strain>
    </source>
</reference>
<dbReference type="EMBL" id="BMZC01000006">
    <property type="protein sequence ID" value="GGZ64911.1"/>
    <property type="molecule type" value="Genomic_DNA"/>
</dbReference>
<feature type="signal peptide" evidence="1">
    <location>
        <begin position="1"/>
        <end position="23"/>
    </location>
</feature>
<name>A0A8H9ID43_9ALTE</name>
<dbReference type="AlphaFoldDB" id="A0A8H9ID43"/>
<proteinExistence type="predicted"/>
<gene>
    <name evidence="2" type="ORF">GCM10011274_23740</name>
</gene>
<keyword evidence="1" id="KW-0732">Signal</keyword>
<evidence type="ECO:0000313" key="3">
    <source>
        <dbReference type="Proteomes" id="UP000622604"/>
    </source>
</evidence>
<evidence type="ECO:0000313" key="2">
    <source>
        <dbReference type="EMBL" id="GGZ64911.1"/>
    </source>
</evidence>
<sequence length="199" mass="19802">MTKMNKIAAGLAASLLLVSAAQAQETVSSVATATVQNAFTLDETAAISFGTVRATADPAGTVQASIIIPANPTIDPSTPASGGAAAVMQILVPGTPGEYAVSGVAPFTSLTLTVPTGDINLTGASAPPSAPKLIADNWSGYILTGPNANTAYAASNLQTDAAGEVTFAVGATLNTDDAASTTAYIDAVYSGNYDIVVEY</sequence>